<dbReference type="Pfam" id="PF04464">
    <property type="entry name" value="Glyphos_transf"/>
    <property type="match status" value="1"/>
</dbReference>
<evidence type="ECO:0000313" key="1">
    <source>
        <dbReference type="EMBL" id="MBR8644329.1"/>
    </source>
</evidence>
<dbReference type="InterPro" id="IPR007554">
    <property type="entry name" value="Glycerophosphate_synth"/>
</dbReference>
<proteinExistence type="predicted"/>
<dbReference type="AlphaFoldDB" id="A0A941FK94"/>
<protein>
    <submittedName>
        <fullName evidence="1">CDP-glycerol glycerophosphotransferase family protein</fullName>
    </submittedName>
</protein>
<dbReference type="GO" id="GO:0016020">
    <property type="term" value="C:membrane"/>
    <property type="evidence" value="ECO:0007669"/>
    <property type="project" value="InterPro"/>
</dbReference>
<dbReference type="Proteomes" id="UP000680045">
    <property type="component" value="Unassembled WGS sequence"/>
</dbReference>
<evidence type="ECO:0000313" key="2">
    <source>
        <dbReference type="Proteomes" id="UP000680045"/>
    </source>
</evidence>
<reference evidence="1" key="1">
    <citation type="submission" date="2021-04" db="EMBL/GenBank/DDBJ databases">
        <title>Whole genome sequencing of Enterococci isolates from hospitalized patients.</title>
        <authorList>
            <person name="Ogoti B.M."/>
            <person name="Onyambu F.G."/>
        </authorList>
    </citation>
    <scope>NUCLEOTIDE SEQUENCE</scope>
    <source>
        <strain evidence="1">242</strain>
    </source>
</reference>
<dbReference type="Gene3D" id="3.40.50.12580">
    <property type="match status" value="1"/>
</dbReference>
<accession>A0A941FK94</accession>
<comment type="caution">
    <text evidence="1">The sequence shown here is derived from an EMBL/GenBank/DDBJ whole genome shotgun (WGS) entry which is preliminary data.</text>
</comment>
<gene>
    <name evidence="1" type="ORF">KEH51_05850</name>
</gene>
<dbReference type="GO" id="GO:0047355">
    <property type="term" value="F:CDP-glycerol glycerophosphotransferase activity"/>
    <property type="evidence" value="ECO:0007669"/>
    <property type="project" value="InterPro"/>
</dbReference>
<organism evidence="1 2">
    <name type="scientific">Peribacillus frigoritolerans</name>
    <dbReference type="NCBI Taxonomy" id="450367"/>
    <lineage>
        <taxon>Bacteria</taxon>
        <taxon>Bacillati</taxon>
        <taxon>Bacillota</taxon>
        <taxon>Bacilli</taxon>
        <taxon>Bacillales</taxon>
        <taxon>Bacillaceae</taxon>
        <taxon>Peribacillus</taxon>
    </lineage>
</organism>
<sequence>MPGFIYPVNSDFHVNQLLISTDLLITDYSSIPFEFSFWEDP</sequence>
<dbReference type="EMBL" id="JAGTPW010000007">
    <property type="protein sequence ID" value="MBR8644329.1"/>
    <property type="molecule type" value="Genomic_DNA"/>
</dbReference>
<name>A0A941FK94_9BACI</name>
<dbReference type="InterPro" id="IPR043148">
    <property type="entry name" value="TagF_C"/>
</dbReference>